<dbReference type="PANTHER" id="PTHR21240:SF28">
    <property type="entry name" value="ISO-OROTATE DECARBOXYLASE (EUROFUNG)"/>
    <property type="match status" value="1"/>
</dbReference>
<dbReference type="SUPFAM" id="SSF51556">
    <property type="entry name" value="Metallo-dependent hydrolases"/>
    <property type="match status" value="1"/>
</dbReference>
<dbReference type="PANTHER" id="PTHR21240">
    <property type="entry name" value="2-AMINO-3-CARBOXYLMUCONATE-6-SEMIALDEHYDE DECARBOXYLASE"/>
    <property type="match status" value="1"/>
</dbReference>
<feature type="signal peptide" evidence="3">
    <location>
        <begin position="1"/>
        <end position="26"/>
    </location>
</feature>
<dbReference type="GO" id="GO:0016787">
    <property type="term" value="F:hydrolase activity"/>
    <property type="evidence" value="ECO:0007669"/>
    <property type="project" value="InterPro"/>
</dbReference>
<accession>A0AAV1IKA4</accession>
<keyword evidence="1 2" id="KW-0456">Lyase</keyword>
<dbReference type="GO" id="GO:0019748">
    <property type="term" value="P:secondary metabolic process"/>
    <property type="evidence" value="ECO:0007669"/>
    <property type="project" value="TreeGrafter"/>
</dbReference>
<feature type="chain" id="PRO_5043348249" description="Amidohydrolase-related domain-containing protein" evidence="3">
    <location>
        <begin position="27"/>
        <end position="387"/>
    </location>
</feature>
<dbReference type="Gene3D" id="3.20.20.140">
    <property type="entry name" value="Metal-dependent hydrolases"/>
    <property type="match status" value="1"/>
</dbReference>
<gene>
    <name evidence="5" type="ORF">CVIRNUC_009556</name>
</gene>
<dbReference type="GO" id="GO:0016831">
    <property type="term" value="F:carboxy-lyase activity"/>
    <property type="evidence" value="ECO:0007669"/>
    <property type="project" value="UniProtKB-KW"/>
</dbReference>
<organism evidence="5 6">
    <name type="scientific">Coccomyxa viridis</name>
    <dbReference type="NCBI Taxonomy" id="1274662"/>
    <lineage>
        <taxon>Eukaryota</taxon>
        <taxon>Viridiplantae</taxon>
        <taxon>Chlorophyta</taxon>
        <taxon>core chlorophytes</taxon>
        <taxon>Trebouxiophyceae</taxon>
        <taxon>Trebouxiophyceae incertae sedis</taxon>
        <taxon>Coccomyxaceae</taxon>
        <taxon>Coccomyxa</taxon>
    </lineage>
</organism>
<evidence type="ECO:0000313" key="5">
    <source>
        <dbReference type="EMBL" id="CAK0786343.1"/>
    </source>
</evidence>
<dbReference type="Proteomes" id="UP001314263">
    <property type="component" value="Unassembled WGS sequence"/>
</dbReference>
<keyword evidence="6" id="KW-1185">Reference proteome</keyword>
<keyword evidence="3" id="KW-0732">Signal</keyword>
<dbReference type="AlphaFoldDB" id="A0AAV1IKA4"/>
<dbReference type="CDD" id="cd01292">
    <property type="entry name" value="metallo-dependent_hydrolases"/>
    <property type="match status" value="1"/>
</dbReference>
<dbReference type="EMBL" id="CAUYUE010000014">
    <property type="protein sequence ID" value="CAK0786343.1"/>
    <property type="molecule type" value="Genomic_DNA"/>
</dbReference>
<comment type="similarity">
    <text evidence="2">Belongs to the metallo-dependent hydrolases superfamily.</text>
</comment>
<reference evidence="5 6" key="1">
    <citation type="submission" date="2023-10" db="EMBL/GenBank/DDBJ databases">
        <authorList>
            <person name="Maclean D."/>
            <person name="Macfadyen A."/>
        </authorList>
    </citation>
    <scope>NUCLEOTIDE SEQUENCE [LARGE SCALE GENOMIC DNA]</scope>
</reference>
<dbReference type="Pfam" id="PF04909">
    <property type="entry name" value="Amidohydro_2"/>
    <property type="match status" value="1"/>
</dbReference>
<evidence type="ECO:0000256" key="3">
    <source>
        <dbReference type="SAM" id="SignalP"/>
    </source>
</evidence>
<protein>
    <recommendedName>
        <fullName evidence="4">Amidohydrolase-related domain-containing protein</fullName>
    </recommendedName>
</protein>
<dbReference type="InterPro" id="IPR032466">
    <property type="entry name" value="Metal_Hydrolase"/>
</dbReference>
<sequence>MLFSRGQSRALLCLCAAAVLAHCGQSFEYEASTNSTLPSADYSKPDSPIPVFEDQAFAELASDFLLTQSSNTVPGRIDTHHHYVPSFYAEYLEQYNYTGLHLPWVNISWSADASLKFMDSLGIERAILSISTPGIPFGAPEEVRNIARRVNEYGGNTTKAHPSKFGFFAALPIPDINASLTELEYALDVLNASGVVLMANLHGKYLGDSLYEPLWTELDRRGTVVFVHPNALPGPPAEGVQSGTVDFLCDSSRTVASMLNAGVLSRFTRVRVIIPHAGAYVPYQAERIATAGRQGLSGGPERMAQLKRLYFDTAMSGNPYTLPSLMAFTSGHNITFGSDFPFAPNGSAAVTVDGLNDFLRADPMTLWRIGRGTALKLVSEPSSPTSS</sequence>
<evidence type="ECO:0000256" key="1">
    <source>
        <dbReference type="ARBA" id="ARBA00023239"/>
    </source>
</evidence>
<keyword evidence="2" id="KW-0210">Decarboxylase</keyword>
<evidence type="ECO:0000313" key="6">
    <source>
        <dbReference type="Proteomes" id="UP001314263"/>
    </source>
</evidence>
<dbReference type="InterPro" id="IPR032465">
    <property type="entry name" value="ACMSD"/>
</dbReference>
<dbReference type="GO" id="GO:0005737">
    <property type="term" value="C:cytoplasm"/>
    <property type="evidence" value="ECO:0007669"/>
    <property type="project" value="TreeGrafter"/>
</dbReference>
<proteinExistence type="inferred from homology"/>
<evidence type="ECO:0000256" key="2">
    <source>
        <dbReference type="RuleBase" id="RU366045"/>
    </source>
</evidence>
<comment type="caution">
    <text evidence="5">The sequence shown here is derived from an EMBL/GenBank/DDBJ whole genome shotgun (WGS) entry which is preliminary data.</text>
</comment>
<evidence type="ECO:0000259" key="4">
    <source>
        <dbReference type="Pfam" id="PF04909"/>
    </source>
</evidence>
<name>A0AAV1IKA4_9CHLO</name>
<feature type="domain" description="Amidohydrolase-related" evidence="4">
    <location>
        <begin position="77"/>
        <end position="377"/>
    </location>
</feature>
<dbReference type="InterPro" id="IPR006680">
    <property type="entry name" value="Amidohydro-rel"/>
</dbReference>